<evidence type="ECO:0008006" key="2">
    <source>
        <dbReference type="Google" id="ProtNLM"/>
    </source>
</evidence>
<dbReference type="SUPFAM" id="SSF53098">
    <property type="entry name" value="Ribonuclease H-like"/>
    <property type="match status" value="1"/>
</dbReference>
<dbReference type="InterPro" id="IPR012337">
    <property type="entry name" value="RNaseH-like_sf"/>
</dbReference>
<dbReference type="PANTHER" id="PTHR45913">
    <property type="entry name" value="EPM2A-INTERACTING PROTEIN 1"/>
    <property type="match status" value="1"/>
</dbReference>
<dbReference type="EMBL" id="GECU01036850">
    <property type="protein sequence ID" value="JAS70856.1"/>
    <property type="molecule type" value="Transcribed_RNA"/>
</dbReference>
<organism evidence="1">
    <name type="scientific">Homalodisca liturata</name>
    <dbReference type="NCBI Taxonomy" id="320908"/>
    <lineage>
        <taxon>Eukaryota</taxon>
        <taxon>Metazoa</taxon>
        <taxon>Ecdysozoa</taxon>
        <taxon>Arthropoda</taxon>
        <taxon>Hexapoda</taxon>
        <taxon>Insecta</taxon>
        <taxon>Pterygota</taxon>
        <taxon>Neoptera</taxon>
        <taxon>Paraneoptera</taxon>
        <taxon>Hemiptera</taxon>
        <taxon>Auchenorrhyncha</taxon>
        <taxon>Membracoidea</taxon>
        <taxon>Cicadellidae</taxon>
        <taxon>Cicadellinae</taxon>
        <taxon>Proconiini</taxon>
        <taxon>Homalodisca</taxon>
    </lineage>
</organism>
<dbReference type="AlphaFoldDB" id="A0A1B6H839"/>
<evidence type="ECO:0000313" key="1">
    <source>
        <dbReference type="EMBL" id="JAS70856.1"/>
    </source>
</evidence>
<sequence>MVSYMIPQEADKLKKIPLSNDTVSRRISDMVKDVQNQLKMQIKESTFFSIQCDESTDIANCAQFLCFIRYDCGHSIKENVLFCKSLPDHATGESLFKVFIEATEPFGIDWKKCVSICSDGARAFSGKNSGLIARLKTLMPNANWVHCFLHRQALAEAIKVVNYVKSRPLQSKLLENLCEEVGALHKHLLFHTEVRWLSRGNVLSRLFSLRSEMLLFLMDSKHELSHFFSDEKWLIKLAYLADILSHLNILNSSLQGPETTILYAQDRINAFVRKLTLWNTRIKDEDFENFQLTQEFKEYVSSIGDISIDTSSLSLLISSHLEALIKQFNDYIPVKDTSGSVWITKPFFKKAVQKAELNAGLHDELIYQVISH</sequence>
<accession>A0A1B6H839</accession>
<proteinExistence type="predicted"/>
<protein>
    <recommendedName>
        <fullName evidence="2">DUF4371 domain-containing protein</fullName>
    </recommendedName>
</protein>
<dbReference type="PANTHER" id="PTHR45913:SF19">
    <property type="entry name" value="LOW QUALITY PROTEIN: ZINC FINGER BED DOMAIN-CONTAINING PROTEIN 5-LIKE"/>
    <property type="match status" value="1"/>
</dbReference>
<reference evidence="1" key="1">
    <citation type="submission" date="2015-11" db="EMBL/GenBank/DDBJ databases">
        <title>De novo transcriptome assembly of four potential Pierce s Disease insect vectors from Arizona vineyards.</title>
        <authorList>
            <person name="Tassone E.E."/>
        </authorList>
    </citation>
    <scope>NUCLEOTIDE SEQUENCE</scope>
</reference>
<gene>
    <name evidence="1" type="ORF">g.43732</name>
</gene>
<name>A0A1B6H839_9HEMI</name>